<dbReference type="Proteomes" id="UP000030669">
    <property type="component" value="Unassembled WGS sequence"/>
</dbReference>
<feature type="region of interest" description="Disordered" evidence="1">
    <location>
        <begin position="94"/>
        <end position="123"/>
    </location>
</feature>
<dbReference type="HOGENOM" id="CLU_1283380_0_0_1"/>
<reference evidence="2 3" key="1">
    <citation type="journal article" date="2012" name="Science">
        <title>The Paleozoic origin of enzymatic lignin decomposition reconstructed from 31 fungal genomes.</title>
        <authorList>
            <person name="Floudas D."/>
            <person name="Binder M."/>
            <person name="Riley R."/>
            <person name="Barry K."/>
            <person name="Blanchette R.A."/>
            <person name="Henrissat B."/>
            <person name="Martinez A.T."/>
            <person name="Otillar R."/>
            <person name="Spatafora J.W."/>
            <person name="Yadav J.S."/>
            <person name="Aerts A."/>
            <person name="Benoit I."/>
            <person name="Boyd A."/>
            <person name="Carlson A."/>
            <person name="Copeland A."/>
            <person name="Coutinho P.M."/>
            <person name="de Vries R.P."/>
            <person name="Ferreira P."/>
            <person name="Findley K."/>
            <person name="Foster B."/>
            <person name="Gaskell J."/>
            <person name="Glotzer D."/>
            <person name="Gorecki P."/>
            <person name="Heitman J."/>
            <person name="Hesse C."/>
            <person name="Hori C."/>
            <person name="Igarashi K."/>
            <person name="Jurgens J.A."/>
            <person name="Kallen N."/>
            <person name="Kersten P."/>
            <person name="Kohler A."/>
            <person name="Kuees U."/>
            <person name="Kumar T.K.A."/>
            <person name="Kuo A."/>
            <person name="LaButti K."/>
            <person name="Larrondo L.F."/>
            <person name="Lindquist E."/>
            <person name="Ling A."/>
            <person name="Lombard V."/>
            <person name="Lucas S."/>
            <person name="Lundell T."/>
            <person name="Martin R."/>
            <person name="McLaughlin D.J."/>
            <person name="Morgenstern I."/>
            <person name="Morin E."/>
            <person name="Murat C."/>
            <person name="Nagy L.G."/>
            <person name="Nolan M."/>
            <person name="Ohm R.A."/>
            <person name="Patyshakuliyeva A."/>
            <person name="Rokas A."/>
            <person name="Ruiz-Duenas F.J."/>
            <person name="Sabat G."/>
            <person name="Salamov A."/>
            <person name="Samejima M."/>
            <person name="Schmutz J."/>
            <person name="Slot J.C."/>
            <person name="St John F."/>
            <person name="Stenlid J."/>
            <person name="Sun H."/>
            <person name="Sun S."/>
            <person name="Syed K."/>
            <person name="Tsang A."/>
            <person name="Wiebenga A."/>
            <person name="Young D."/>
            <person name="Pisabarro A."/>
            <person name="Eastwood D.C."/>
            <person name="Martin F."/>
            <person name="Cullen D."/>
            <person name="Grigoriev I.V."/>
            <person name="Hibbett D.S."/>
        </authorList>
    </citation>
    <scope>NUCLEOTIDE SEQUENCE [LARGE SCALE GENOMIC DNA]</scope>
    <source>
        <strain evidence="2 3">ATCC 11539</strain>
    </source>
</reference>
<accession>S7PTP7</accession>
<dbReference type="AlphaFoldDB" id="S7PTP7"/>
<sequence length="215" mass="24584">MTIADRGRRGRTKIGRAVMGCLRRLPVRIRDTGRPRLIHVPYFTEEKPPYTPFNAVLSTQRMHEQEARQSSPSTARDWRRHEFVECNSAYHKFAPEDQKNKEEGRRKKRWIPGGAEDSPDSWSPCVGGRNHFMNLKDNASYRPRKSKLWQCKGVAVRYEIEASLRRLCVMKAADDPLSVEREEQSKQLSGPCRPSLVAKYPEGCPDTTKASSSGP</sequence>
<dbReference type="EMBL" id="KB469313">
    <property type="protein sequence ID" value="EPQ50818.1"/>
    <property type="molecule type" value="Genomic_DNA"/>
</dbReference>
<feature type="compositionally biased region" description="Basic and acidic residues" evidence="1">
    <location>
        <begin position="94"/>
        <end position="105"/>
    </location>
</feature>
<dbReference type="GeneID" id="19309895"/>
<dbReference type="KEGG" id="gtr:GLOTRDRAFT_96752"/>
<evidence type="ECO:0000256" key="1">
    <source>
        <dbReference type="SAM" id="MobiDB-lite"/>
    </source>
</evidence>
<proteinExistence type="predicted"/>
<name>S7PTP7_GLOTA</name>
<organism evidence="2 3">
    <name type="scientific">Gloeophyllum trabeum (strain ATCC 11539 / FP-39264 / Madison 617)</name>
    <name type="common">Brown rot fungus</name>
    <dbReference type="NCBI Taxonomy" id="670483"/>
    <lineage>
        <taxon>Eukaryota</taxon>
        <taxon>Fungi</taxon>
        <taxon>Dikarya</taxon>
        <taxon>Basidiomycota</taxon>
        <taxon>Agaricomycotina</taxon>
        <taxon>Agaricomycetes</taxon>
        <taxon>Gloeophyllales</taxon>
        <taxon>Gloeophyllaceae</taxon>
        <taxon>Gloeophyllum</taxon>
    </lineage>
</organism>
<gene>
    <name evidence="2" type="ORF">GLOTRDRAFT_96752</name>
</gene>
<dbReference type="RefSeq" id="XP_007870709.1">
    <property type="nucleotide sequence ID" value="XM_007872518.1"/>
</dbReference>
<protein>
    <submittedName>
        <fullName evidence="2">Uncharacterized protein</fullName>
    </submittedName>
</protein>
<keyword evidence="3" id="KW-1185">Reference proteome</keyword>
<evidence type="ECO:0000313" key="3">
    <source>
        <dbReference type="Proteomes" id="UP000030669"/>
    </source>
</evidence>
<evidence type="ECO:0000313" key="2">
    <source>
        <dbReference type="EMBL" id="EPQ50818.1"/>
    </source>
</evidence>